<dbReference type="AlphaFoldDB" id="A0A1I3PEW3"/>
<evidence type="ECO:0008006" key="3">
    <source>
        <dbReference type="Google" id="ProtNLM"/>
    </source>
</evidence>
<dbReference type="Proteomes" id="UP000243887">
    <property type="component" value="Unassembled WGS sequence"/>
</dbReference>
<evidence type="ECO:0000313" key="2">
    <source>
        <dbReference type="Proteomes" id="UP000243887"/>
    </source>
</evidence>
<dbReference type="RefSeq" id="WP_090678391.1">
    <property type="nucleotide sequence ID" value="NZ_FORU01000004.1"/>
</dbReference>
<gene>
    <name evidence="1" type="ORF">SAMN04487893_10499</name>
</gene>
<name>A0A1I3PEW3_9FLAO</name>
<dbReference type="EMBL" id="FORU01000004">
    <property type="protein sequence ID" value="SFJ20085.1"/>
    <property type="molecule type" value="Genomic_DNA"/>
</dbReference>
<evidence type="ECO:0000313" key="1">
    <source>
        <dbReference type="EMBL" id="SFJ20085.1"/>
    </source>
</evidence>
<sequence length="350" mass="40866">MIKNLVISFSTVFLFFSCVEENKNTVEFNIGFNTELIDRGVFFNKETNKEEVYFLKPRHNQIIKFFDGSGILLDSTVLKVDSNEDINNLKVFSRDSILLTLGSENTINLIDRHGEVTKTEYLKKKMNLKDNYIFFPFKNNTINYPNINDLLFSIYYQANDSIIEANNGSFDFFYENQNRSFHALHLKNAFKSNQELKLGLKGFHENIKDTIVLASPFDYSSLSIQNGHIFYTIHDNYISILNKDLELAKKIKIIDEKDLKTYIQSIMYNKTSNSYYFILVQNEGAKNVNLPASLLKIRELDHNFSFKKERAFDTEKYDANNILLINDKIYLGSTENRIYGKTRYEILDTL</sequence>
<protein>
    <recommendedName>
        <fullName evidence="3">TolB-like 6-blade propeller-like</fullName>
    </recommendedName>
</protein>
<dbReference type="PROSITE" id="PS51257">
    <property type="entry name" value="PROKAR_LIPOPROTEIN"/>
    <property type="match status" value="1"/>
</dbReference>
<keyword evidence="2" id="KW-1185">Reference proteome</keyword>
<organism evidence="1 2">
    <name type="scientific">Myroides guanonis</name>
    <dbReference type="NCBI Taxonomy" id="1150112"/>
    <lineage>
        <taxon>Bacteria</taxon>
        <taxon>Pseudomonadati</taxon>
        <taxon>Bacteroidota</taxon>
        <taxon>Flavobacteriia</taxon>
        <taxon>Flavobacteriales</taxon>
        <taxon>Flavobacteriaceae</taxon>
        <taxon>Myroides</taxon>
    </lineage>
</organism>
<proteinExistence type="predicted"/>
<dbReference type="STRING" id="1150112.SAMN04487893_10499"/>
<reference evidence="2" key="1">
    <citation type="submission" date="2016-10" db="EMBL/GenBank/DDBJ databases">
        <authorList>
            <person name="Varghese N."/>
            <person name="Submissions S."/>
        </authorList>
    </citation>
    <scope>NUCLEOTIDE SEQUENCE [LARGE SCALE GENOMIC DNA]</scope>
    <source>
        <strain evidence="2">DSM 26542</strain>
    </source>
</reference>
<accession>A0A1I3PEW3</accession>